<comment type="caution">
    <text evidence="16">The sequence shown here is derived from an EMBL/GenBank/DDBJ whole genome shotgun (WGS) entry which is preliminary data.</text>
</comment>
<evidence type="ECO:0000256" key="11">
    <source>
        <dbReference type="SAM" id="Phobius"/>
    </source>
</evidence>
<dbReference type="SUPFAM" id="SSF57552">
    <property type="entry name" value="Blood coagulation inhibitor (disintegrin)"/>
    <property type="match status" value="1"/>
</dbReference>
<dbReference type="CDD" id="cd04269">
    <property type="entry name" value="ZnMc_adamalysin_II_like"/>
    <property type="match status" value="1"/>
</dbReference>
<dbReference type="Proteomes" id="UP000494256">
    <property type="component" value="Unassembled WGS sequence"/>
</dbReference>
<dbReference type="EMBL" id="CADEBC010000598">
    <property type="protein sequence ID" value="CAB3258442.1"/>
    <property type="molecule type" value="Genomic_DNA"/>
</dbReference>
<keyword evidence="4" id="KW-0378">Hydrolase</keyword>
<feature type="disulfide bond" evidence="8">
    <location>
        <begin position="665"/>
        <end position="675"/>
    </location>
</feature>
<evidence type="ECO:0000256" key="9">
    <source>
        <dbReference type="PROSITE-ProRule" id="PRU00276"/>
    </source>
</evidence>
<dbReference type="GO" id="GO:0046872">
    <property type="term" value="F:metal ion binding"/>
    <property type="evidence" value="ECO:0007669"/>
    <property type="project" value="UniProtKB-KW"/>
</dbReference>
<dbReference type="Gene3D" id="3.40.390.10">
    <property type="entry name" value="Collagenase (Catalytic Domain)"/>
    <property type="match status" value="1"/>
</dbReference>
<keyword evidence="4" id="KW-0482">Metalloprotease</keyword>
<dbReference type="EMBL" id="CADEBD010000279">
    <property type="protein sequence ID" value="CAB3227732.1"/>
    <property type="molecule type" value="Genomic_DNA"/>
</dbReference>
<evidence type="ECO:0000259" key="13">
    <source>
        <dbReference type="PROSITE" id="PS50214"/>
    </source>
</evidence>
<dbReference type="GO" id="GO:0006509">
    <property type="term" value="P:membrane protein ectodomain proteolysis"/>
    <property type="evidence" value="ECO:0007669"/>
    <property type="project" value="TreeGrafter"/>
</dbReference>
<dbReference type="InterPro" id="IPR001590">
    <property type="entry name" value="Peptidase_M12B"/>
</dbReference>
<organism evidence="16 17">
    <name type="scientific">Arctia plantaginis</name>
    <name type="common">Wood tiger moth</name>
    <name type="synonym">Phalaena plantaginis</name>
    <dbReference type="NCBI Taxonomy" id="874455"/>
    <lineage>
        <taxon>Eukaryota</taxon>
        <taxon>Metazoa</taxon>
        <taxon>Ecdysozoa</taxon>
        <taxon>Arthropoda</taxon>
        <taxon>Hexapoda</taxon>
        <taxon>Insecta</taxon>
        <taxon>Pterygota</taxon>
        <taxon>Neoptera</taxon>
        <taxon>Endopterygota</taxon>
        <taxon>Lepidoptera</taxon>
        <taxon>Glossata</taxon>
        <taxon>Ditrysia</taxon>
        <taxon>Noctuoidea</taxon>
        <taxon>Erebidae</taxon>
        <taxon>Arctiinae</taxon>
        <taxon>Arctia</taxon>
    </lineage>
</organism>
<dbReference type="PANTHER" id="PTHR11905">
    <property type="entry name" value="ADAM A DISINTEGRIN AND METALLOPROTEASE DOMAIN"/>
    <property type="match status" value="1"/>
</dbReference>
<feature type="domain" description="Peptidase M12B" evidence="14">
    <location>
        <begin position="205"/>
        <end position="403"/>
    </location>
</feature>
<feature type="domain" description="Disintegrin" evidence="13">
    <location>
        <begin position="409"/>
        <end position="502"/>
    </location>
</feature>
<reference evidence="17 18" key="1">
    <citation type="submission" date="2020-04" db="EMBL/GenBank/DDBJ databases">
        <authorList>
            <person name="Wallbank WR R."/>
            <person name="Pardo Diaz C."/>
            <person name="Kozak K."/>
            <person name="Martin S."/>
            <person name="Jiggins C."/>
            <person name="Moest M."/>
            <person name="Warren A I."/>
            <person name="Byers J.R.P. K."/>
            <person name="Montejo-Kovacevich G."/>
            <person name="Yen C E."/>
        </authorList>
    </citation>
    <scope>NUCLEOTIDE SEQUENCE [LARGE SCALE GENOMIC DNA]</scope>
</reference>
<dbReference type="InterPro" id="IPR034027">
    <property type="entry name" value="Reprolysin_adamalysin"/>
</dbReference>
<dbReference type="Gene3D" id="4.10.70.10">
    <property type="entry name" value="Disintegrin domain"/>
    <property type="match status" value="1"/>
</dbReference>
<evidence type="ECO:0000259" key="14">
    <source>
        <dbReference type="PROSITE" id="PS50215"/>
    </source>
</evidence>
<keyword evidence="4" id="KW-0645">Protease</keyword>
<evidence type="ECO:0000256" key="4">
    <source>
        <dbReference type="ARBA" id="ARBA00023049"/>
    </source>
</evidence>
<feature type="domain" description="EGF-like" evidence="12">
    <location>
        <begin position="661"/>
        <end position="693"/>
    </location>
</feature>
<dbReference type="InterPro" id="IPR006586">
    <property type="entry name" value="ADAM_Cys-rich"/>
</dbReference>
<dbReference type="PROSITE" id="PS50214">
    <property type="entry name" value="DISINTEGRIN_2"/>
    <property type="match status" value="1"/>
</dbReference>
<dbReference type="OrthoDB" id="5951731at2759"/>
<dbReference type="SUPFAM" id="SSF55486">
    <property type="entry name" value="Metalloproteases ('zincins'), catalytic domain"/>
    <property type="match status" value="1"/>
</dbReference>
<dbReference type="PROSITE" id="PS01186">
    <property type="entry name" value="EGF_2"/>
    <property type="match status" value="1"/>
</dbReference>
<evidence type="ECO:0000313" key="17">
    <source>
        <dbReference type="Proteomes" id="UP000494106"/>
    </source>
</evidence>
<keyword evidence="8" id="KW-0245">EGF-like domain</keyword>
<dbReference type="SMART" id="SM00050">
    <property type="entry name" value="DISIN"/>
    <property type="match status" value="1"/>
</dbReference>
<dbReference type="AlphaFoldDB" id="A0A8S1BJA9"/>
<comment type="caution">
    <text evidence="8">Lacks conserved residue(s) required for the propagation of feature annotation.</text>
</comment>
<feature type="binding site" evidence="9">
    <location>
        <position position="346"/>
    </location>
    <ligand>
        <name>Zn(2+)</name>
        <dbReference type="ChEBI" id="CHEBI:29105"/>
        <note>catalytic</note>
    </ligand>
</feature>
<keyword evidence="3 11" id="KW-1133">Transmembrane helix</keyword>
<dbReference type="Pfam" id="PF00200">
    <property type="entry name" value="Disintegrin"/>
    <property type="match status" value="1"/>
</dbReference>
<dbReference type="Proteomes" id="UP000494106">
    <property type="component" value="Unassembled WGS sequence"/>
</dbReference>
<evidence type="ECO:0000256" key="7">
    <source>
        <dbReference type="PROSITE-ProRule" id="PRU00068"/>
    </source>
</evidence>
<dbReference type="GO" id="GO:0004222">
    <property type="term" value="F:metalloendopeptidase activity"/>
    <property type="evidence" value="ECO:0007669"/>
    <property type="project" value="InterPro"/>
</dbReference>
<feature type="disulfide bond" evidence="7">
    <location>
        <begin position="474"/>
        <end position="494"/>
    </location>
</feature>
<feature type="compositionally biased region" description="Polar residues" evidence="10">
    <location>
        <begin position="846"/>
        <end position="861"/>
    </location>
</feature>
<dbReference type="GO" id="GO:0016020">
    <property type="term" value="C:membrane"/>
    <property type="evidence" value="ECO:0007669"/>
    <property type="project" value="UniProtKB-SubCell"/>
</dbReference>
<evidence type="ECO:0000313" key="18">
    <source>
        <dbReference type="Proteomes" id="UP000494256"/>
    </source>
</evidence>
<comment type="subcellular location">
    <subcellularLocation>
        <location evidence="1">Membrane</location>
        <topology evidence="1">Single-pass membrane protein</topology>
    </subcellularLocation>
</comment>
<feature type="disulfide bond" evidence="9">
    <location>
        <begin position="358"/>
        <end position="382"/>
    </location>
</feature>
<evidence type="ECO:0000256" key="5">
    <source>
        <dbReference type="ARBA" id="ARBA00023136"/>
    </source>
</evidence>
<dbReference type="InterPro" id="IPR001762">
    <property type="entry name" value="Disintegrin_dom"/>
</dbReference>
<feature type="binding site" evidence="9">
    <location>
        <position position="342"/>
    </location>
    <ligand>
        <name>Zn(2+)</name>
        <dbReference type="ChEBI" id="CHEBI:29105"/>
        <note>catalytic</note>
    </ligand>
</feature>
<feature type="binding site" evidence="9">
    <location>
        <position position="352"/>
    </location>
    <ligand>
        <name>Zn(2+)</name>
        <dbReference type="ChEBI" id="CHEBI:29105"/>
        <note>catalytic</note>
    </ligand>
</feature>
<dbReference type="PANTHER" id="PTHR11905:SF159">
    <property type="entry name" value="ADAM METALLOPROTEASE"/>
    <property type="match status" value="1"/>
</dbReference>
<dbReference type="SMART" id="SM00608">
    <property type="entry name" value="ACR"/>
    <property type="match status" value="1"/>
</dbReference>
<keyword evidence="5 11" id="KW-0472">Membrane</keyword>
<dbReference type="Pfam" id="PF01421">
    <property type="entry name" value="Reprolysin"/>
    <property type="match status" value="1"/>
</dbReference>
<sequence length="943" mass="104420">MIRSIVEAQELNPPASEFNKHAVIQPVLLHGRTKREISTTRKTGGEHHLEVILKVPIDDEEYLLDLQLNQHLVTENHVLSYQQNGKTVVYKPKKDAMNLCYYRGSVREKPGSWAAVSTCRGIQGIVFDGERLKYIEPVQGGDVNAEHYLYDHADLTESHPQRYDYGLNNNSLFKQKSLRDRFKRYAPDPSYHLVRGPYTANERSLYVELALVADSRLFQVHNFDLRSVHREMTLIANHMNAVFSPLNIFIALVGVEVWNDYDEILLPDDSLTVLNNFLEYRRNVMVKKNILNDFAFLLTVQKFEGTVIGKAYVQKICSHKSSGGVGNYHTSVTGLLAMTVAHELGHSFGMSHDEDSNCECQKNKCVMSSTSTEIIPTAWSSCSLSSLALSFSKGLDYCLRNKPKSIFDSSTCGNGFVEPGEQCDCGAPAVGDSHNSCRACCDPRTCLLRENATCSTGMCCDLKTCRPMAVGTVCRSAKSECDLPEYCTGQSEYCPDNVYKMDTIPCGSGEETAYCVKGGCRSHSDQCRLLWGSSGKSCPNDIYNHNMKAGYGGCGFDRLSNTNQQCEKHDVMCGRVLCTHLSKSSRSTGDLQIGSENSVHYVSLKSSERILTCFAASVDLGLSVVDFGMVPDGAKCGDGMMCLQQECVSVDTVRERIAHVDSSVCPSDCSSHGVCNSLGHCHCEPGFAPPLCAEPGAGGSYDSGPASDESSDSCQISKLSLARKKRFFKCPLTETPLVQESVLRKLMVALYVIFLGVVPAIALILIIIFCYRNKGFEWKYKFKMSFKSRENKNFKNNLGEDDSPIYANTEIISSFSHNRNANTDTNCSSSAIRPIYANIEEISNQSNRKSPRYTSNVNGSQKKIPPVKELKPTTRSDYKMVSTEIGQINLRPLAKPGPSLDNLPIKNRPIVVHIKGLNSTTNTMVGKIQHRSYNVGNSDDVNK</sequence>
<evidence type="ECO:0000256" key="10">
    <source>
        <dbReference type="SAM" id="MobiDB-lite"/>
    </source>
</evidence>
<dbReference type="InterPro" id="IPR000742">
    <property type="entry name" value="EGF"/>
</dbReference>
<feature type="disulfide bond" evidence="9">
    <location>
        <begin position="360"/>
        <end position="365"/>
    </location>
</feature>
<feature type="active site" evidence="9">
    <location>
        <position position="343"/>
    </location>
</feature>
<dbReference type="PROSITE" id="PS50026">
    <property type="entry name" value="EGF_3"/>
    <property type="match status" value="1"/>
</dbReference>
<dbReference type="FunFam" id="3.40.390.10:FF:000002">
    <property type="entry name" value="Disintegrin and metalloproteinase domain-containing protein 22"/>
    <property type="match status" value="1"/>
</dbReference>
<gene>
    <name evidence="16" type="ORF">APLA_LOCUS16506</name>
    <name evidence="15" type="ORF">APLA_LOCUS3217</name>
</gene>
<evidence type="ECO:0000313" key="16">
    <source>
        <dbReference type="EMBL" id="CAB3258442.1"/>
    </source>
</evidence>
<dbReference type="InterPro" id="IPR036436">
    <property type="entry name" value="Disintegrin_dom_sf"/>
</dbReference>
<dbReference type="Pfam" id="PF23106">
    <property type="entry name" value="EGF_Teneurin"/>
    <property type="match status" value="1"/>
</dbReference>
<evidence type="ECO:0000256" key="3">
    <source>
        <dbReference type="ARBA" id="ARBA00022989"/>
    </source>
</evidence>
<feature type="transmembrane region" description="Helical" evidence="11">
    <location>
        <begin position="748"/>
        <end position="771"/>
    </location>
</feature>
<keyword evidence="17" id="KW-1185">Reference proteome</keyword>
<evidence type="ECO:0000256" key="8">
    <source>
        <dbReference type="PROSITE-ProRule" id="PRU00076"/>
    </source>
</evidence>
<dbReference type="Gene3D" id="2.10.25.10">
    <property type="entry name" value="Laminin"/>
    <property type="match status" value="1"/>
</dbReference>
<keyword evidence="9" id="KW-0479">Metal-binding</keyword>
<keyword evidence="2 11" id="KW-0812">Transmembrane</keyword>
<dbReference type="InterPro" id="IPR024079">
    <property type="entry name" value="MetalloPept_cat_dom_sf"/>
</dbReference>
<evidence type="ECO:0000256" key="2">
    <source>
        <dbReference type="ARBA" id="ARBA00022692"/>
    </source>
</evidence>
<keyword evidence="9" id="KW-0862">Zinc</keyword>
<evidence type="ECO:0000256" key="6">
    <source>
        <dbReference type="ARBA" id="ARBA00023157"/>
    </source>
</evidence>
<feature type="region of interest" description="Disordered" evidence="10">
    <location>
        <begin position="846"/>
        <end position="865"/>
    </location>
</feature>
<keyword evidence="6 8" id="KW-1015">Disulfide bond</keyword>
<protein>
    <submittedName>
        <fullName evidence="16">Uncharacterized protein</fullName>
    </submittedName>
</protein>
<dbReference type="InterPro" id="IPR002870">
    <property type="entry name" value="Peptidase_M12B_N"/>
</dbReference>
<evidence type="ECO:0000256" key="1">
    <source>
        <dbReference type="ARBA" id="ARBA00004167"/>
    </source>
</evidence>
<feature type="disulfide bond" evidence="8">
    <location>
        <begin position="683"/>
        <end position="692"/>
    </location>
</feature>
<evidence type="ECO:0000259" key="12">
    <source>
        <dbReference type="PROSITE" id="PS50026"/>
    </source>
</evidence>
<dbReference type="PROSITE" id="PS50215">
    <property type="entry name" value="ADAM_MEPRO"/>
    <property type="match status" value="1"/>
</dbReference>
<dbReference type="Pfam" id="PF08516">
    <property type="entry name" value="ADAM_CR"/>
    <property type="match status" value="1"/>
</dbReference>
<accession>A0A8S1BJA9</accession>
<dbReference type="Pfam" id="PF01562">
    <property type="entry name" value="Pep_M12B_propep"/>
    <property type="match status" value="1"/>
</dbReference>
<proteinExistence type="predicted"/>
<name>A0A8S1BJA9_ARCPL</name>
<evidence type="ECO:0000313" key="15">
    <source>
        <dbReference type="EMBL" id="CAB3227732.1"/>
    </source>
</evidence>